<dbReference type="Gene3D" id="3.30.390.10">
    <property type="entry name" value="Enolase-like, N-terminal domain"/>
    <property type="match status" value="1"/>
</dbReference>
<evidence type="ECO:0000313" key="5">
    <source>
        <dbReference type="EMBL" id="KIG15196.1"/>
    </source>
</evidence>
<evidence type="ECO:0000256" key="3">
    <source>
        <dbReference type="ARBA" id="ARBA00023235"/>
    </source>
</evidence>
<dbReference type="InterPro" id="IPR013342">
    <property type="entry name" value="Mandelate_racemase_C"/>
</dbReference>
<dbReference type="SFLD" id="SFLDS00001">
    <property type="entry name" value="Enolase"/>
    <property type="match status" value="1"/>
</dbReference>
<dbReference type="SFLD" id="SFLDG00180">
    <property type="entry name" value="muconate_cycloisomerase"/>
    <property type="match status" value="1"/>
</dbReference>
<organism evidence="5 6">
    <name type="scientific">Enhygromyxa salina</name>
    <dbReference type="NCBI Taxonomy" id="215803"/>
    <lineage>
        <taxon>Bacteria</taxon>
        <taxon>Pseudomonadati</taxon>
        <taxon>Myxococcota</taxon>
        <taxon>Polyangia</taxon>
        <taxon>Nannocystales</taxon>
        <taxon>Nannocystaceae</taxon>
        <taxon>Enhygromyxa</taxon>
    </lineage>
</organism>
<evidence type="ECO:0000256" key="2">
    <source>
        <dbReference type="ARBA" id="ARBA00022723"/>
    </source>
</evidence>
<dbReference type="SUPFAM" id="SSF51604">
    <property type="entry name" value="Enolase C-terminal domain-like"/>
    <property type="match status" value="1"/>
</dbReference>
<dbReference type="InterPro" id="IPR029017">
    <property type="entry name" value="Enolase-like_N"/>
</dbReference>
<evidence type="ECO:0000313" key="6">
    <source>
        <dbReference type="Proteomes" id="UP000031599"/>
    </source>
</evidence>
<dbReference type="GO" id="GO:0006518">
    <property type="term" value="P:peptide metabolic process"/>
    <property type="evidence" value="ECO:0007669"/>
    <property type="project" value="UniProtKB-ARBA"/>
</dbReference>
<evidence type="ECO:0000259" key="4">
    <source>
        <dbReference type="SMART" id="SM00922"/>
    </source>
</evidence>
<dbReference type="PANTHER" id="PTHR48073">
    <property type="entry name" value="O-SUCCINYLBENZOATE SYNTHASE-RELATED"/>
    <property type="match status" value="1"/>
</dbReference>
<dbReference type="SUPFAM" id="SSF54826">
    <property type="entry name" value="Enolase N-terminal domain-like"/>
    <property type="match status" value="1"/>
</dbReference>
<dbReference type="InterPro" id="IPR013341">
    <property type="entry name" value="Mandelate_racemase_N_dom"/>
</dbReference>
<dbReference type="Pfam" id="PF13378">
    <property type="entry name" value="MR_MLE_C"/>
    <property type="match status" value="1"/>
</dbReference>
<dbReference type="EMBL" id="JMCC02000059">
    <property type="protein sequence ID" value="KIG15196.1"/>
    <property type="molecule type" value="Genomic_DNA"/>
</dbReference>
<dbReference type="InterPro" id="IPR036849">
    <property type="entry name" value="Enolase-like_C_sf"/>
</dbReference>
<comment type="similarity">
    <text evidence="1">Belongs to the mandelate racemase/muconate lactonizing enzyme family.</text>
</comment>
<feature type="domain" description="Mandelate racemase/muconate lactonizing enzyme C-terminal" evidence="4">
    <location>
        <begin position="132"/>
        <end position="229"/>
    </location>
</feature>
<proteinExistence type="inferred from homology"/>
<accession>A0A0C2CVX9</accession>
<dbReference type="Proteomes" id="UP000031599">
    <property type="component" value="Unassembled WGS sequence"/>
</dbReference>
<dbReference type="AlphaFoldDB" id="A0A0C2CVX9"/>
<dbReference type="Pfam" id="PF02746">
    <property type="entry name" value="MR_MLE_N"/>
    <property type="match status" value="1"/>
</dbReference>
<dbReference type="SMART" id="SM00922">
    <property type="entry name" value="MR_MLE"/>
    <property type="match status" value="1"/>
</dbReference>
<dbReference type="GO" id="GO:0046872">
    <property type="term" value="F:metal ion binding"/>
    <property type="evidence" value="ECO:0007669"/>
    <property type="project" value="UniProtKB-KW"/>
</dbReference>
<dbReference type="Gene3D" id="3.20.20.120">
    <property type="entry name" value="Enolase-like C-terminal domain"/>
    <property type="match status" value="1"/>
</dbReference>
<gene>
    <name evidence="5" type="ORF">DB30_05896</name>
</gene>
<reference evidence="5 6" key="1">
    <citation type="submission" date="2014-12" db="EMBL/GenBank/DDBJ databases">
        <title>Genome assembly of Enhygromyxa salina DSM 15201.</title>
        <authorList>
            <person name="Sharma G."/>
            <person name="Subramanian S."/>
        </authorList>
    </citation>
    <scope>NUCLEOTIDE SEQUENCE [LARGE SCALE GENOMIC DNA]</scope>
    <source>
        <strain evidence="5 6">DSM 15201</strain>
    </source>
</reference>
<dbReference type="PANTHER" id="PTHR48073:SF2">
    <property type="entry name" value="O-SUCCINYLBENZOATE SYNTHASE"/>
    <property type="match status" value="1"/>
</dbReference>
<keyword evidence="2" id="KW-0479">Metal-binding</keyword>
<dbReference type="GO" id="GO:0016854">
    <property type="term" value="F:racemase and epimerase activity"/>
    <property type="evidence" value="ECO:0007669"/>
    <property type="project" value="UniProtKB-ARBA"/>
</dbReference>
<evidence type="ECO:0000256" key="1">
    <source>
        <dbReference type="ARBA" id="ARBA00008031"/>
    </source>
</evidence>
<sequence length="358" mass="38151">MLQLPFRERFVHALASRAAMASVWCRIEDANGVGVGWGEGCPRSYVTAELLEPSAAQLRSMAEHLRGHTLRSLDDITALLDELLPSAPSLRCAVEMALLDLLGRARGRSVAELLGASASRVRYSAVISAEQPAKVTQLARRGVALSFADYKLKVDAELEQNLARLDALREVIGPEPSVRVDANAAWSLTEAPAHIEALHARGVTLFEQPLPVVAGIPGHRQLRARIPAAAKLMVDESIVSWADLNTLLDARVVDRLLLKVSKQGGPLRCLAFARRAAAAGVPCHLGNHVGESSLLSAAGRVVAGAHAFETVEGSFGPLLLAADIVAEPLCFGAGGWAPVRYASAPGWGLDVMLDWDNL</sequence>
<protein>
    <submittedName>
        <fullName evidence="5">O-succinylbenzoate synthase</fullName>
    </submittedName>
</protein>
<comment type="caution">
    <text evidence="5">The sequence shown here is derived from an EMBL/GenBank/DDBJ whole genome shotgun (WGS) entry which is preliminary data.</text>
</comment>
<name>A0A0C2CVX9_9BACT</name>
<dbReference type="InterPro" id="IPR029065">
    <property type="entry name" value="Enolase_C-like"/>
</dbReference>
<keyword evidence="3" id="KW-0413">Isomerase</keyword>